<feature type="compositionally biased region" description="Low complexity" evidence="1">
    <location>
        <begin position="220"/>
        <end position="240"/>
    </location>
</feature>
<evidence type="ECO:0008006" key="5">
    <source>
        <dbReference type="Google" id="ProtNLM"/>
    </source>
</evidence>
<proteinExistence type="predicted"/>
<feature type="compositionally biased region" description="Polar residues" evidence="1">
    <location>
        <begin position="330"/>
        <end position="350"/>
    </location>
</feature>
<feature type="compositionally biased region" description="Low complexity" evidence="1">
    <location>
        <begin position="145"/>
        <end position="188"/>
    </location>
</feature>
<accession>A0ABR3F1P4</accession>
<protein>
    <recommendedName>
        <fullName evidence="5">Mid2 domain-containing protein</fullName>
    </recommendedName>
</protein>
<reference evidence="3 4" key="1">
    <citation type="submission" date="2024-02" db="EMBL/GenBank/DDBJ databases">
        <title>A draft genome for the cacao thread blight pathogen Marasmius crinis-equi.</title>
        <authorList>
            <person name="Cohen S.P."/>
            <person name="Baruah I.K."/>
            <person name="Amoako-Attah I."/>
            <person name="Bukari Y."/>
            <person name="Meinhardt L.W."/>
            <person name="Bailey B.A."/>
        </authorList>
    </citation>
    <scope>NUCLEOTIDE SEQUENCE [LARGE SCALE GENOMIC DNA]</scope>
    <source>
        <strain evidence="3 4">GH-76</strain>
    </source>
</reference>
<comment type="caution">
    <text evidence="3">The sequence shown here is derived from an EMBL/GenBank/DDBJ whole genome shotgun (WGS) entry which is preliminary data.</text>
</comment>
<feature type="compositionally biased region" description="Low complexity" evidence="1">
    <location>
        <begin position="488"/>
        <end position="500"/>
    </location>
</feature>
<dbReference type="EMBL" id="JBAHYK010001189">
    <property type="protein sequence ID" value="KAL0569117.1"/>
    <property type="molecule type" value="Genomic_DNA"/>
</dbReference>
<evidence type="ECO:0000313" key="4">
    <source>
        <dbReference type="Proteomes" id="UP001465976"/>
    </source>
</evidence>
<evidence type="ECO:0000313" key="3">
    <source>
        <dbReference type="EMBL" id="KAL0569117.1"/>
    </source>
</evidence>
<feature type="transmembrane region" description="Helical" evidence="2">
    <location>
        <begin position="255"/>
        <end position="279"/>
    </location>
</feature>
<feature type="compositionally biased region" description="Polar residues" evidence="1">
    <location>
        <begin position="132"/>
        <end position="144"/>
    </location>
</feature>
<feature type="region of interest" description="Disordered" evidence="1">
    <location>
        <begin position="301"/>
        <end position="393"/>
    </location>
</feature>
<keyword evidence="2" id="KW-0812">Transmembrane</keyword>
<keyword evidence="2" id="KW-1133">Transmembrane helix</keyword>
<keyword evidence="4" id="KW-1185">Reference proteome</keyword>
<evidence type="ECO:0000256" key="1">
    <source>
        <dbReference type="SAM" id="MobiDB-lite"/>
    </source>
</evidence>
<gene>
    <name evidence="3" type="ORF">V5O48_012853</name>
</gene>
<organism evidence="3 4">
    <name type="scientific">Marasmius crinis-equi</name>
    <dbReference type="NCBI Taxonomy" id="585013"/>
    <lineage>
        <taxon>Eukaryota</taxon>
        <taxon>Fungi</taxon>
        <taxon>Dikarya</taxon>
        <taxon>Basidiomycota</taxon>
        <taxon>Agaricomycotina</taxon>
        <taxon>Agaricomycetes</taxon>
        <taxon>Agaricomycetidae</taxon>
        <taxon>Agaricales</taxon>
        <taxon>Marasmiineae</taxon>
        <taxon>Marasmiaceae</taxon>
        <taxon>Marasmius</taxon>
    </lineage>
</organism>
<feature type="region of interest" description="Disordered" evidence="1">
    <location>
        <begin position="428"/>
        <end position="456"/>
    </location>
</feature>
<feature type="compositionally biased region" description="Polar residues" evidence="1">
    <location>
        <begin position="189"/>
        <end position="204"/>
    </location>
</feature>
<feature type="compositionally biased region" description="Low complexity" evidence="1">
    <location>
        <begin position="440"/>
        <end position="454"/>
    </location>
</feature>
<sequence>MPVFCERTVRSRNVALCPVIASVTRSFVLFLLPLVASFALTVPGQVIVGKPAQVQWIRHNGDPSSFSLLLRRNDQDHGGTLITTIRSTPDSQGSAQFTVDQATSYLIEIVLDLTPVADDQVPIVRATSSTIIAVQDSNPPDTTQSNSPTNAPTTAPQTTEKTSTSSSSAPASSSSGGSNNNAGGAQTSTASTPTFGGNTVTGSNSAAESTTGSGEGGSGSNTITSTESNTAASPTTTSSSPEPPPSGGTSKRSNVGLIVGCVFAGLIFILIVCCLLFTYNRHKRRKHTRAFAFRRDLMVRPSLDSGSRSPDMQERRSSGAQISFWPVEGSYNTTDFTGSGTQETGMSRSDSMQRDLETYQNYWNSQPNSNEGLNPSPGHASMPSESTRASSSPSVFYTAVPQPVYQTPSPNPPPQQPLYQTQARYSPEFNTGFTFPSRPSPSANSPTVSTPPSTRTDRQIAIQNKMNQLRTQLIVLQSRSARGSGFTDDSSYSSDGVVSGDKSRDREEIVRIREELDRLGEIMNSGWALRRGESGGDVPAGLRV</sequence>
<evidence type="ECO:0000256" key="2">
    <source>
        <dbReference type="SAM" id="Phobius"/>
    </source>
</evidence>
<name>A0ABR3F1P4_9AGAR</name>
<feature type="compositionally biased region" description="Polar residues" evidence="1">
    <location>
        <begin position="358"/>
        <end position="373"/>
    </location>
</feature>
<dbReference type="Proteomes" id="UP001465976">
    <property type="component" value="Unassembled WGS sequence"/>
</dbReference>
<feature type="region of interest" description="Disordered" evidence="1">
    <location>
        <begin position="482"/>
        <end position="502"/>
    </location>
</feature>
<feature type="region of interest" description="Disordered" evidence="1">
    <location>
        <begin position="132"/>
        <end position="253"/>
    </location>
</feature>
<keyword evidence="2" id="KW-0472">Membrane</keyword>
<feature type="compositionally biased region" description="Low complexity" evidence="1">
    <location>
        <begin position="380"/>
        <end position="393"/>
    </location>
</feature>